<dbReference type="PANTHER" id="PTHR43640">
    <property type="entry name" value="OS07G0260300 PROTEIN"/>
    <property type="match status" value="1"/>
</dbReference>
<comment type="caution">
    <text evidence="2">The sequence shown here is derived from an EMBL/GenBank/DDBJ whole genome shotgun (WGS) entry which is preliminary data.</text>
</comment>
<dbReference type="Proteomes" id="UP000661077">
    <property type="component" value="Unassembled WGS sequence"/>
</dbReference>
<dbReference type="Pfam" id="PF00578">
    <property type="entry name" value="AhpC-TSA"/>
    <property type="match status" value="1"/>
</dbReference>
<dbReference type="InterPro" id="IPR036249">
    <property type="entry name" value="Thioredoxin-like_sf"/>
</dbReference>
<dbReference type="PROSITE" id="PS51352">
    <property type="entry name" value="THIOREDOXIN_2"/>
    <property type="match status" value="1"/>
</dbReference>
<evidence type="ECO:0000313" key="2">
    <source>
        <dbReference type="EMBL" id="MBM0107797.1"/>
    </source>
</evidence>
<organism evidence="2 3">
    <name type="scientific">Steroidobacter gossypii</name>
    <dbReference type="NCBI Taxonomy" id="2805490"/>
    <lineage>
        <taxon>Bacteria</taxon>
        <taxon>Pseudomonadati</taxon>
        <taxon>Pseudomonadota</taxon>
        <taxon>Gammaproteobacteria</taxon>
        <taxon>Steroidobacterales</taxon>
        <taxon>Steroidobacteraceae</taxon>
        <taxon>Steroidobacter</taxon>
    </lineage>
</organism>
<dbReference type="RefSeq" id="WP_203169912.1">
    <property type="nucleotide sequence ID" value="NZ_JAEVLS010000006.1"/>
</dbReference>
<dbReference type="InterPro" id="IPR013766">
    <property type="entry name" value="Thioredoxin_domain"/>
</dbReference>
<feature type="domain" description="Thioredoxin" evidence="1">
    <location>
        <begin position="9"/>
        <end position="163"/>
    </location>
</feature>
<proteinExistence type="predicted"/>
<protein>
    <submittedName>
        <fullName evidence="2">Thioredoxin family protein</fullName>
    </submittedName>
</protein>
<keyword evidence="3" id="KW-1185">Reference proteome</keyword>
<gene>
    <name evidence="2" type="ORF">JM946_23935</name>
</gene>
<reference evidence="2 3" key="1">
    <citation type="journal article" date="2021" name="Int. J. Syst. Evol. Microbiol.">
        <title>Steroidobacter gossypii sp. nov., isolated from soil of cotton cropping field.</title>
        <authorList>
            <person name="Huang R."/>
            <person name="Yang S."/>
            <person name="Zhen C."/>
            <person name="Liu W."/>
        </authorList>
    </citation>
    <scope>NUCLEOTIDE SEQUENCE [LARGE SCALE GENOMIC DNA]</scope>
    <source>
        <strain evidence="2 3">S1-65</strain>
    </source>
</reference>
<dbReference type="Gene3D" id="3.40.30.10">
    <property type="entry name" value="Glutaredoxin"/>
    <property type="match status" value="1"/>
</dbReference>
<dbReference type="SUPFAM" id="SSF52833">
    <property type="entry name" value="Thioredoxin-like"/>
    <property type="match status" value="1"/>
</dbReference>
<sequence length="187" mass="20263">MAATQSTMLELGTPAPDFRLVSFDGRETSLDDFRDASGLVIAFICNHCPFVKHIRNEFARFARDYRPKGIAVIAINSNDILAYPADGPEGMAAEARSAGYTFPYLLDETQAVAKAYRAACTPDLFLFDQARKLVYRGQFDDSRPGKGEPTGADLRAACDALLSGAPVSTHQKPSIGCSIKWKASAAH</sequence>
<dbReference type="EMBL" id="JAEVLS010000006">
    <property type="protein sequence ID" value="MBM0107797.1"/>
    <property type="molecule type" value="Genomic_DNA"/>
</dbReference>
<accession>A0ABS1X3M1</accession>
<dbReference type="InterPro" id="IPR000866">
    <property type="entry name" value="AhpC/TSA"/>
</dbReference>
<dbReference type="CDD" id="cd02969">
    <property type="entry name" value="PRX_like1"/>
    <property type="match status" value="1"/>
</dbReference>
<evidence type="ECO:0000313" key="3">
    <source>
        <dbReference type="Proteomes" id="UP000661077"/>
    </source>
</evidence>
<dbReference type="PANTHER" id="PTHR43640:SF1">
    <property type="entry name" value="THIOREDOXIN-DEPENDENT PEROXIREDOXIN"/>
    <property type="match status" value="1"/>
</dbReference>
<dbReference type="InterPro" id="IPR047262">
    <property type="entry name" value="PRX-like1"/>
</dbReference>
<evidence type="ECO:0000259" key="1">
    <source>
        <dbReference type="PROSITE" id="PS51352"/>
    </source>
</evidence>
<name>A0ABS1X3M1_9GAMM</name>